<dbReference type="InterPro" id="IPR058791">
    <property type="entry name" value="3HB_CusB"/>
</dbReference>
<dbReference type="Gene3D" id="2.40.420.20">
    <property type="match status" value="1"/>
</dbReference>
<dbReference type="SUPFAM" id="SSF111369">
    <property type="entry name" value="HlyD-like secretion proteins"/>
    <property type="match status" value="1"/>
</dbReference>
<comment type="similarity">
    <text evidence="1">Belongs to the membrane fusion protein (MFP) (TC 8.A.1) family.</text>
</comment>
<evidence type="ECO:0000313" key="11">
    <source>
        <dbReference type="Proteomes" id="UP001321450"/>
    </source>
</evidence>
<evidence type="ECO:0000256" key="3">
    <source>
        <dbReference type="ARBA" id="ARBA00022729"/>
    </source>
</evidence>
<dbReference type="GO" id="GO:0016020">
    <property type="term" value="C:membrane"/>
    <property type="evidence" value="ECO:0007669"/>
    <property type="project" value="InterPro"/>
</dbReference>
<dbReference type="PANTHER" id="PTHR30097">
    <property type="entry name" value="CATION EFFLUX SYSTEM PROTEIN CUSB"/>
    <property type="match status" value="1"/>
</dbReference>
<dbReference type="AlphaFoldDB" id="A0AAU9D007"/>
<dbReference type="InterPro" id="IPR058790">
    <property type="entry name" value="BSH_CusB"/>
</dbReference>
<keyword evidence="4" id="KW-0406">Ion transport</keyword>
<dbReference type="Pfam" id="PF25869">
    <property type="entry name" value="3HB_CusB"/>
    <property type="match status" value="1"/>
</dbReference>
<dbReference type="Pfam" id="PF25954">
    <property type="entry name" value="Beta-barrel_RND_2"/>
    <property type="match status" value="1"/>
</dbReference>
<evidence type="ECO:0000256" key="4">
    <source>
        <dbReference type="ARBA" id="ARBA00023065"/>
    </source>
</evidence>
<dbReference type="InterPro" id="IPR051909">
    <property type="entry name" value="MFP_Cation_Efflux"/>
</dbReference>
<evidence type="ECO:0000259" key="6">
    <source>
        <dbReference type="Pfam" id="PF25869"/>
    </source>
</evidence>
<feature type="domain" description="CzcB-like C-terminal circularly permuted SH3-like" evidence="9">
    <location>
        <begin position="346"/>
        <end position="406"/>
    </location>
</feature>
<organism evidence="10 11">
    <name type="scientific">Methylomarinovum tepidoasis</name>
    <dbReference type="NCBI Taxonomy" id="2840183"/>
    <lineage>
        <taxon>Bacteria</taxon>
        <taxon>Pseudomonadati</taxon>
        <taxon>Pseudomonadota</taxon>
        <taxon>Gammaproteobacteria</taxon>
        <taxon>Methylococcales</taxon>
        <taxon>Methylothermaceae</taxon>
        <taxon>Methylomarinovum</taxon>
    </lineage>
</organism>
<gene>
    <name evidence="10" type="ORF">MIN45_P0653</name>
</gene>
<name>A0AAU9D007_9GAMM</name>
<evidence type="ECO:0000313" key="10">
    <source>
        <dbReference type="EMBL" id="BCX88284.1"/>
    </source>
</evidence>
<dbReference type="FunFam" id="2.40.420.20:FF:000003">
    <property type="entry name" value="Cation efflux system protein cusB"/>
    <property type="match status" value="1"/>
</dbReference>
<dbReference type="GO" id="GO:0060003">
    <property type="term" value="P:copper ion export"/>
    <property type="evidence" value="ECO:0007669"/>
    <property type="project" value="TreeGrafter"/>
</dbReference>
<accession>A0AAU9D007</accession>
<dbReference type="NCBIfam" id="TIGR01730">
    <property type="entry name" value="RND_mfp"/>
    <property type="match status" value="1"/>
</dbReference>
<protein>
    <submittedName>
        <fullName evidence="10">Membrane fusion protein, copper/silver efflux system</fullName>
    </submittedName>
</protein>
<dbReference type="Gene3D" id="2.40.30.170">
    <property type="match status" value="1"/>
</dbReference>
<dbReference type="GO" id="GO:0015679">
    <property type="term" value="P:plasma membrane copper ion transport"/>
    <property type="evidence" value="ECO:0007669"/>
    <property type="project" value="TreeGrafter"/>
</dbReference>
<evidence type="ECO:0000256" key="1">
    <source>
        <dbReference type="ARBA" id="ARBA00009477"/>
    </source>
</evidence>
<dbReference type="InterPro" id="IPR058649">
    <property type="entry name" value="CzcB_C"/>
</dbReference>
<evidence type="ECO:0000259" key="7">
    <source>
        <dbReference type="Pfam" id="PF25919"/>
    </source>
</evidence>
<feature type="domain" description="CusB-like barrel-sandwich hybrid" evidence="7">
    <location>
        <begin position="130"/>
        <end position="258"/>
    </location>
</feature>
<dbReference type="InterPro" id="IPR006143">
    <property type="entry name" value="RND_pump_MFP"/>
</dbReference>
<keyword evidence="11" id="KW-1185">Reference proteome</keyword>
<dbReference type="GO" id="GO:0046914">
    <property type="term" value="F:transition metal ion binding"/>
    <property type="evidence" value="ECO:0007669"/>
    <property type="project" value="TreeGrafter"/>
</dbReference>
<dbReference type="GO" id="GO:0030288">
    <property type="term" value="C:outer membrane-bounded periplasmic space"/>
    <property type="evidence" value="ECO:0007669"/>
    <property type="project" value="TreeGrafter"/>
</dbReference>
<evidence type="ECO:0000256" key="5">
    <source>
        <dbReference type="SAM" id="MobiDB-lite"/>
    </source>
</evidence>
<dbReference type="KEGG" id="meiy:MIN45_P0653"/>
<keyword evidence="3" id="KW-0732">Signal</keyword>
<dbReference type="FunFam" id="2.40.30.170:FF:000010">
    <property type="entry name" value="Efflux RND transporter periplasmic adaptor subunit"/>
    <property type="match status" value="1"/>
</dbReference>
<proteinExistence type="inferred from homology"/>
<dbReference type="PANTHER" id="PTHR30097:SF15">
    <property type="entry name" value="CATION EFFLUX SYSTEM PROTEIN CUSB"/>
    <property type="match status" value="1"/>
</dbReference>
<keyword evidence="2" id="KW-0813">Transport</keyword>
<dbReference type="Proteomes" id="UP001321450">
    <property type="component" value="Chromosome"/>
</dbReference>
<evidence type="ECO:0000259" key="8">
    <source>
        <dbReference type="Pfam" id="PF25954"/>
    </source>
</evidence>
<dbReference type="Pfam" id="PF25975">
    <property type="entry name" value="CzcB_C"/>
    <property type="match status" value="1"/>
</dbReference>
<feature type="compositionally biased region" description="Basic and acidic residues" evidence="5">
    <location>
        <begin position="431"/>
        <end position="443"/>
    </location>
</feature>
<feature type="region of interest" description="Disordered" evidence="5">
    <location>
        <begin position="423"/>
        <end position="443"/>
    </location>
</feature>
<feature type="domain" description="CusB-like beta-barrel" evidence="8">
    <location>
        <begin position="263"/>
        <end position="339"/>
    </location>
</feature>
<feature type="domain" description="CusB-like three alpha-helical bundle" evidence="6">
    <location>
        <begin position="193"/>
        <end position="224"/>
    </location>
</feature>
<dbReference type="GO" id="GO:0022857">
    <property type="term" value="F:transmembrane transporter activity"/>
    <property type="evidence" value="ECO:0007669"/>
    <property type="project" value="InterPro"/>
</dbReference>
<evidence type="ECO:0000256" key="2">
    <source>
        <dbReference type="ARBA" id="ARBA00022448"/>
    </source>
</evidence>
<evidence type="ECO:0000259" key="9">
    <source>
        <dbReference type="Pfam" id="PF25975"/>
    </source>
</evidence>
<dbReference type="Pfam" id="PF25919">
    <property type="entry name" value="BSH_CusB"/>
    <property type="match status" value="1"/>
</dbReference>
<sequence>MPWKWIVIVLIALSVGLGSGYWLASRQVGPKPSAVSAGGCDEPMFYRHPMNPAITSKTPAKDEMGMDYIPVYPPGCPGATEAGGPPGTVVIDPTVVQTIGVRTAKVVRRDFSHPIHTVGRVSYDEDLLARLHPKTEGWIEKLYISETGEFVARNAELLSLYSPQLVSSEQEYLLALKSLRLLKDSPFEDISHGAREMVKSARERLELLDVPEHQIRELEQTGRIMKSLHIHSPFDGYVVHIGVREGQYVTPQTELYLIADLSKVWVYADIYEYELPWVRVGDPAEITLTAVPGRVFRGQVVYVYPYADPKTRTIKVRLEFDNPDLILKPELFANATLHTRPKTGVLTIPSEAVVRTGLKEHVFVVKGPGRFEPRIVELGVPADGWVEVLAGLSEGEEVVVSSQFLIDSESRLQEALSKFTEPAKQKMPGMKHMDGMQHGGGHD</sequence>
<reference evidence="11" key="1">
    <citation type="journal article" date="2024" name="Int. J. Syst. Evol. Microbiol.">
        <title>Methylomarinovum tepidoasis sp. nov., a moderately thermophilic methanotroph of the family Methylothermaceae isolated from a deep-sea hydrothermal field.</title>
        <authorList>
            <person name="Hirayama H."/>
            <person name="Takaki Y."/>
            <person name="Abe M."/>
            <person name="Miyazaki M."/>
            <person name="Uematsu K."/>
            <person name="Matsui Y."/>
            <person name="Takai K."/>
        </authorList>
    </citation>
    <scope>NUCLEOTIDE SEQUENCE [LARGE SCALE GENOMIC DNA]</scope>
    <source>
        <strain evidence="11">IN45</strain>
    </source>
</reference>
<dbReference type="InterPro" id="IPR058792">
    <property type="entry name" value="Beta-barrel_RND_2"/>
</dbReference>
<dbReference type="EMBL" id="AP024718">
    <property type="protein sequence ID" value="BCX88284.1"/>
    <property type="molecule type" value="Genomic_DNA"/>
</dbReference>